<gene>
    <name evidence="1" type="ORF">ATO9_04500</name>
</gene>
<evidence type="ECO:0008006" key="3">
    <source>
        <dbReference type="Google" id="ProtNLM"/>
    </source>
</evidence>
<dbReference type="Gene3D" id="3.40.50.2000">
    <property type="entry name" value="Glycogen Phosphorylase B"/>
    <property type="match status" value="1"/>
</dbReference>
<dbReference type="Gene3D" id="3.40.50.300">
    <property type="entry name" value="P-loop containing nucleotide triphosphate hydrolases"/>
    <property type="match status" value="1"/>
</dbReference>
<evidence type="ECO:0000313" key="2">
    <source>
        <dbReference type="Proteomes" id="UP000030004"/>
    </source>
</evidence>
<accession>A0A0A0EJH2</accession>
<dbReference type="STRING" id="1461694.ATO9_04500"/>
<proteinExistence type="predicted"/>
<sequence>MKRAQDLFNAGRVSECYAIIKPMIDTPPADARDRSNIAYLQLGCALYKTGDMEAARKLNAALSTAHWRPMRYRLSLRLGDMTTAKRIRTAPDVTDRERDDFRTTAGLHLIWAKKYRLGFPLYACRHNAILFPKTVPNRCRHVPLPDDPAQDETTIVLEQGLGDVLFHLAHIRAEGQHETSRFIGLRKYGPLIRRYFPRATYLAHEDMTDAHGTPRIHLAADFVGRGFRRNWHLAPGITFDTPIRHAGEPPVWGICWRGGSGQNRREERHIPLQIFLDLLPRDARFLALQFDLTKEERTILLADGRCMIPLSDITQNPVHTIDMIRPLAGVISVDSANWHMAGLSDVPIFAIMNRTAHWFWGKESRAETAFPCATTVRKEDVGPARVGEWVRDTRKAWREREAQGHPKPAKLSRTEPRDRPVLIVGLPRSATSMTTRVLHSQGLWLGETVPGNRENPQGYFESRMIRDQLIKPTLSALGADPLGVRRLPAWDVLPPFPALRDTLFAMLRREGYDGRQPWGFKDPKLTLLWPLFARAFPQAHWVIVTRDRDKVLDSLCRTSFMARHSTSPEFWLPFCSAYDHRLNLLRASGAQVHEVDSDALSGGSLSQIKGVIRAAGLGFNARDARAALVRDGG</sequence>
<dbReference type="SUPFAM" id="SSF52540">
    <property type="entry name" value="P-loop containing nucleoside triphosphate hydrolases"/>
    <property type="match status" value="1"/>
</dbReference>
<organism evidence="1 2">
    <name type="scientific">Pseudooceanicola atlanticus</name>
    <dbReference type="NCBI Taxonomy" id="1461694"/>
    <lineage>
        <taxon>Bacteria</taxon>
        <taxon>Pseudomonadati</taxon>
        <taxon>Pseudomonadota</taxon>
        <taxon>Alphaproteobacteria</taxon>
        <taxon>Rhodobacterales</taxon>
        <taxon>Paracoccaceae</taxon>
        <taxon>Pseudooceanicola</taxon>
    </lineage>
</organism>
<evidence type="ECO:0000313" key="1">
    <source>
        <dbReference type="EMBL" id="KGM49297.1"/>
    </source>
</evidence>
<dbReference type="eggNOG" id="COG3551">
    <property type="taxonomic scope" value="Bacteria"/>
</dbReference>
<protein>
    <recommendedName>
        <fullName evidence="3">Sulfotransferase</fullName>
    </recommendedName>
</protein>
<reference evidence="1 2" key="1">
    <citation type="journal article" date="2015" name="Antonie Van Leeuwenhoek">
        <title>Pseudooceanicola atlanticus gen. nov. sp. nov., isolated from surface seawater of the Atlantic Ocean and reclassification of Oceanicola batsensis, Oceanicola marinus, Oceanicola nitratireducens, Oceanicola nanhaiensis, Oceanicola antarcticus and Oceanicola flagellatus, as Pseudooceanicola batsensis comb. nov., Pseudooceanicola marinus comb. nov., Pseudooceanicola nitratireducens comb. nov., Pseudooceanicola nanhaiensis comb. nov., Pseudooceanicola antarcticus comb. nov., and Pseudooceanicola flagellatus comb. nov.</title>
        <authorList>
            <person name="Lai Q."/>
            <person name="Li G."/>
            <person name="Liu X."/>
            <person name="Du Y."/>
            <person name="Sun F."/>
            <person name="Shao Z."/>
        </authorList>
    </citation>
    <scope>NUCLEOTIDE SEQUENCE [LARGE SCALE GENOMIC DNA]</scope>
    <source>
        <strain evidence="1 2">22II-s11g</strain>
    </source>
</reference>
<dbReference type="AlphaFoldDB" id="A0A0A0EJH2"/>
<dbReference type="Pfam" id="PF13469">
    <property type="entry name" value="Sulfotransfer_3"/>
    <property type="match status" value="1"/>
</dbReference>
<dbReference type="InterPro" id="IPR027417">
    <property type="entry name" value="P-loop_NTPase"/>
</dbReference>
<comment type="caution">
    <text evidence="1">The sequence shown here is derived from an EMBL/GenBank/DDBJ whole genome shotgun (WGS) entry which is preliminary data.</text>
</comment>
<name>A0A0A0EJH2_9RHOB</name>
<keyword evidence="2" id="KW-1185">Reference proteome</keyword>
<dbReference type="SUPFAM" id="SSF53756">
    <property type="entry name" value="UDP-Glycosyltransferase/glycogen phosphorylase"/>
    <property type="match status" value="1"/>
</dbReference>
<dbReference type="EMBL" id="AQQX01000002">
    <property type="protein sequence ID" value="KGM49297.1"/>
    <property type="molecule type" value="Genomic_DNA"/>
</dbReference>
<dbReference type="Proteomes" id="UP000030004">
    <property type="component" value="Unassembled WGS sequence"/>
</dbReference>